<evidence type="ECO:0000313" key="3">
    <source>
        <dbReference type="Proteomes" id="UP001059041"/>
    </source>
</evidence>
<proteinExistence type="predicted"/>
<accession>A0A9W7WSL4</accession>
<feature type="compositionally biased region" description="Polar residues" evidence="1">
    <location>
        <begin position="26"/>
        <end position="41"/>
    </location>
</feature>
<reference evidence="2" key="1">
    <citation type="submission" date="2021-02" db="EMBL/GenBank/DDBJ databases">
        <title>Comparative genomics reveals that relaxation of natural selection precedes convergent phenotypic evolution of cavefish.</title>
        <authorList>
            <person name="Peng Z."/>
        </authorList>
    </citation>
    <scope>NUCLEOTIDE SEQUENCE</scope>
    <source>
        <tissue evidence="2">Muscle</tissue>
    </source>
</reference>
<comment type="caution">
    <text evidence="2">The sequence shown here is derived from an EMBL/GenBank/DDBJ whole genome shotgun (WGS) entry which is preliminary data.</text>
</comment>
<protein>
    <submittedName>
        <fullName evidence="2">Uncharacterized protein</fullName>
    </submittedName>
</protein>
<gene>
    <name evidence="2" type="ORF">IRJ41_006018</name>
</gene>
<sequence length="203" mass="22505">MKLELHRIAAGYQPKPAWPRRVDNCPQPNHKSQTPQQHGKISSINHPFTWYNTVQKINPAKLRAKIKTLYQASRGHSTSPPTPPPNAAICKLADFVTPPVIALVYQCSTQFITRSKNGTALVCTLTPYTIIRKDFETRSNVCAGYTSVHASLLQTRPEGLVMDRVTYGRHITSNMSLEPSAVMAVSSAPEVNTNISDWVNPVN</sequence>
<dbReference type="Proteomes" id="UP001059041">
    <property type="component" value="Linkage Group LG7"/>
</dbReference>
<evidence type="ECO:0000256" key="1">
    <source>
        <dbReference type="SAM" id="MobiDB-lite"/>
    </source>
</evidence>
<evidence type="ECO:0000313" key="2">
    <source>
        <dbReference type="EMBL" id="KAI7807546.1"/>
    </source>
</evidence>
<feature type="region of interest" description="Disordered" evidence="1">
    <location>
        <begin position="16"/>
        <end position="41"/>
    </location>
</feature>
<name>A0A9W7WSL4_TRIRA</name>
<organism evidence="2 3">
    <name type="scientific">Triplophysa rosa</name>
    <name type="common">Cave loach</name>
    <dbReference type="NCBI Taxonomy" id="992332"/>
    <lineage>
        <taxon>Eukaryota</taxon>
        <taxon>Metazoa</taxon>
        <taxon>Chordata</taxon>
        <taxon>Craniata</taxon>
        <taxon>Vertebrata</taxon>
        <taxon>Euteleostomi</taxon>
        <taxon>Actinopterygii</taxon>
        <taxon>Neopterygii</taxon>
        <taxon>Teleostei</taxon>
        <taxon>Ostariophysi</taxon>
        <taxon>Cypriniformes</taxon>
        <taxon>Nemacheilidae</taxon>
        <taxon>Triplophysa</taxon>
    </lineage>
</organism>
<dbReference type="AlphaFoldDB" id="A0A9W7WSL4"/>
<dbReference type="EMBL" id="JAFHDT010000007">
    <property type="protein sequence ID" value="KAI7807546.1"/>
    <property type="molecule type" value="Genomic_DNA"/>
</dbReference>
<keyword evidence="3" id="KW-1185">Reference proteome</keyword>